<dbReference type="Pfam" id="PF13466">
    <property type="entry name" value="STAS_2"/>
    <property type="match status" value="1"/>
</dbReference>
<dbReference type="InterPro" id="IPR058548">
    <property type="entry name" value="MlaB-like_STAS"/>
</dbReference>
<evidence type="ECO:0000313" key="3">
    <source>
        <dbReference type="EMBL" id="MFC5721190.1"/>
    </source>
</evidence>
<evidence type="ECO:0000256" key="1">
    <source>
        <dbReference type="SAM" id="MobiDB-lite"/>
    </source>
</evidence>
<dbReference type="Gene3D" id="3.30.750.24">
    <property type="entry name" value="STAS domain"/>
    <property type="match status" value="1"/>
</dbReference>
<feature type="region of interest" description="Disordered" evidence="1">
    <location>
        <begin position="1"/>
        <end position="76"/>
    </location>
</feature>
<dbReference type="RefSeq" id="WP_390316420.1">
    <property type="nucleotide sequence ID" value="NZ_JBHSPB010000007.1"/>
</dbReference>
<dbReference type="EMBL" id="JBHSPB010000007">
    <property type="protein sequence ID" value="MFC5721190.1"/>
    <property type="molecule type" value="Genomic_DNA"/>
</dbReference>
<gene>
    <name evidence="3" type="ORF">ACFP1Z_13520</name>
</gene>
<feature type="domain" description="STAS" evidence="2">
    <location>
        <begin position="100"/>
        <end position="177"/>
    </location>
</feature>
<dbReference type="CDD" id="cd07043">
    <property type="entry name" value="STAS_anti-anti-sigma_factors"/>
    <property type="match status" value="1"/>
</dbReference>
<dbReference type="Proteomes" id="UP001596083">
    <property type="component" value="Unassembled WGS sequence"/>
</dbReference>
<feature type="compositionally biased region" description="Basic residues" evidence="1">
    <location>
        <begin position="1"/>
        <end position="11"/>
    </location>
</feature>
<accession>A0ABW0YXB6</accession>
<dbReference type="InterPro" id="IPR002645">
    <property type="entry name" value="STAS_dom"/>
</dbReference>
<reference evidence="4" key="1">
    <citation type="journal article" date="2019" name="Int. J. Syst. Evol. Microbiol.">
        <title>The Global Catalogue of Microorganisms (GCM) 10K type strain sequencing project: providing services to taxonomists for standard genome sequencing and annotation.</title>
        <authorList>
            <consortium name="The Broad Institute Genomics Platform"/>
            <consortium name="The Broad Institute Genome Sequencing Center for Infectious Disease"/>
            <person name="Wu L."/>
            <person name="Ma J."/>
        </authorList>
    </citation>
    <scope>NUCLEOTIDE SEQUENCE [LARGE SCALE GENOMIC DNA]</scope>
    <source>
        <strain evidence="4">CGMCC 4.7304</strain>
    </source>
</reference>
<evidence type="ECO:0000259" key="2">
    <source>
        <dbReference type="PROSITE" id="PS50801"/>
    </source>
</evidence>
<keyword evidence="4" id="KW-1185">Reference proteome</keyword>
<dbReference type="SUPFAM" id="SSF52091">
    <property type="entry name" value="SpoIIaa-like"/>
    <property type="match status" value="1"/>
</dbReference>
<feature type="compositionally biased region" description="Pro residues" evidence="1">
    <location>
        <begin position="19"/>
        <end position="35"/>
    </location>
</feature>
<evidence type="ECO:0000313" key="4">
    <source>
        <dbReference type="Proteomes" id="UP001596083"/>
    </source>
</evidence>
<dbReference type="PROSITE" id="PS50801">
    <property type="entry name" value="STAS"/>
    <property type="match status" value="1"/>
</dbReference>
<organism evidence="3 4">
    <name type="scientific">Streptomyces gamaensis</name>
    <dbReference type="NCBI Taxonomy" id="1763542"/>
    <lineage>
        <taxon>Bacteria</taxon>
        <taxon>Bacillati</taxon>
        <taxon>Actinomycetota</taxon>
        <taxon>Actinomycetes</taxon>
        <taxon>Kitasatosporales</taxon>
        <taxon>Streptomycetaceae</taxon>
        <taxon>Streptomyces</taxon>
    </lineage>
</organism>
<proteinExistence type="predicted"/>
<protein>
    <submittedName>
        <fullName evidence="3">STAS domain-containing protein</fullName>
    </submittedName>
</protein>
<feature type="compositionally biased region" description="Basic and acidic residues" evidence="1">
    <location>
        <begin position="46"/>
        <end position="59"/>
    </location>
</feature>
<comment type="caution">
    <text evidence="3">The sequence shown here is derived from an EMBL/GenBank/DDBJ whole genome shotgun (WGS) entry which is preliminary data.</text>
</comment>
<sequence length="198" mass="20883">MAHRNGARRRVHADDRPPRSPARPPGAPQLPPPPDTLAAAGPSEPAGRDARGTGRREPGESGEPYADAPEGPCHQALPAAQFGPRAAGLTVVRTCSPPGLRIEGVVDAGSHQQLRDALRSVASVRGDLRLEVSRVEFPDLSGLRLLMSFARARAARHRTVELSGLLPSLLQVITIVGWDRTPGLRLGAARGRPGTGGR</sequence>
<name>A0ABW0YXB6_9ACTN</name>
<dbReference type="InterPro" id="IPR036513">
    <property type="entry name" value="STAS_dom_sf"/>
</dbReference>